<dbReference type="Proteomes" id="UP000289738">
    <property type="component" value="Chromosome B03"/>
</dbReference>
<dbReference type="PANTHER" id="PTHR48053">
    <property type="entry name" value="LEUCINE RICH REPEAT FAMILY PROTEIN, EXPRESSED"/>
    <property type="match status" value="1"/>
</dbReference>
<evidence type="ECO:0000256" key="3">
    <source>
        <dbReference type="ARBA" id="ARBA00022729"/>
    </source>
</evidence>
<dbReference type="STRING" id="3818.A0A445A0M0"/>
<evidence type="ECO:0000256" key="8">
    <source>
        <dbReference type="SAM" id="Phobius"/>
    </source>
</evidence>
<keyword evidence="10" id="KW-1185">Reference proteome</keyword>
<dbReference type="InterPro" id="IPR001611">
    <property type="entry name" value="Leu-rich_rpt"/>
</dbReference>
<evidence type="ECO:0000256" key="7">
    <source>
        <dbReference type="ARBA" id="ARBA00023180"/>
    </source>
</evidence>
<keyword evidence="5 8" id="KW-0472">Membrane</keyword>
<keyword evidence="8" id="KW-0812">Transmembrane</keyword>
<evidence type="ECO:0000313" key="10">
    <source>
        <dbReference type="Proteomes" id="UP000289738"/>
    </source>
</evidence>
<name>A0A445A0M0_ARAHY</name>
<reference evidence="9 10" key="1">
    <citation type="submission" date="2019-01" db="EMBL/GenBank/DDBJ databases">
        <title>Sequencing of cultivated peanut Arachis hypogaea provides insights into genome evolution and oil improvement.</title>
        <authorList>
            <person name="Chen X."/>
        </authorList>
    </citation>
    <scope>NUCLEOTIDE SEQUENCE [LARGE SCALE GENOMIC DNA]</scope>
    <source>
        <strain evidence="10">cv. Fuhuasheng</strain>
        <tissue evidence="9">Leaves</tissue>
    </source>
</reference>
<dbReference type="FunFam" id="3.80.10.10:FF:000041">
    <property type="entry name" value="LRR receptor-like serine/threonine-protein kinase ERECTA"/>
    <property type="match status" value="1"/>
</dbReference>
<dbReference type="Gene3D" id="3.80.10.10">
    <property type="entry name" value="Ribonuclease Inhibitor"/>
    <property type="match status" value="1"/>
</dbReference>
<evidence type="ECO:0000256" key="1">
    <source>
        <dbReference type="ARBA" id="ARBA00004479"/>
    </source>
</evidence>
<evidence type="ECO:0000256" key="2">
    <source>
        <dbReference type="ARBA" id="ARBA00022614"/>
    </source>
</evidence>
<evidence type="ECO:0000313" key="9">
    <source>
        <dbReference type="EMBL" id="RYR19983.1"/>
    </source>
</evidence>
<comment type="caution">
    <text evidence="9">The sequence shown here is derived from an EMBL/GenBank/DDBJ whole genome shotgun (WGS) entry which is preliminary data.</text>
</comment>
<keyword evidence="3" id="KW-0732">Signal</keyword>
<evidence type="ECO:0000256" key="4">
    <source>
        <dbReference type="ARBA" id="ARBA00022737"/>
    </source>
</evidence>
<keyword evidence="6" id="KW-0675">Receptor</keyword>
<proteinExistence type="predicted"/>
<dbReference type="Pfam" id="PF13855">
    <property type="entry name" value="LRR_8"/>
    <property type="match status" value="1"/>
</dbReference>
<keyword evidence="7" id="KW-0325">Glycoprotein</keyword>
<dbReference type="InterPro" id="IPR032675">
    <property type="entry name" value="LRR_dom_sf"/>
</dbReference>
<evidence type="ECO:0000256" key="6">
    <source>
        <dbReference type="ARBA" id="ARBA00023170"/>
    </source>
</evidence>
<dbReference type="EMBL" id="SDMP01000013">
    <property type="protein sequence ID" value="RYR19983.1"/>
    <property type="molecule type" value="Genomic_DNA"/>
</dbReference>
<dbReference type="InterPro" id="IPR051716">
    <property type="entry name" value="Plant_RL_S/T_kinase"/>
</dbReference>
<organism evidence="9 10">
    <name type="scientific">Arachis hypogaea</name>
    <name type="common">Peanut</name>
    <dbReference type="NCBI Taxonomy" id="3818"/>
    <lineage>
        <taxon>Eukaryota</taxon>
        <taxon>Viridiplantae</taxon>
        <taxon>Streptophyta</taxon>
        <taxon>Embryophyta</taxon>
        <taxon>Tracheophyta</taxon>
        <taxon>Spermatophyta</taxon>
        <taxon>Magnoliopsida</taxon>
        <taxon>eudicotyledons</taxon>
        <taxon>Gunneridae</taxon>
        <taxon>Pentapetalae</taxon>
        <taxon>rosids</taxon>
        <taxon>fabids</taxon>
        <taxon>Fabales</taxon>
        <taxon>Fabaceae</taxon>
        <taxon>Papilionoideae</taxon>
        <taxon>50 kb inversion clade</taxon>
        <taxon>dalbergioids sensu lato</taxon>
        <taxon>Dalbergieae</taxon>
        <taxon>Pterocarpus clade</taxon>
        <taxon>Arachis</taxon>
    </lineage>
</organism>
<comment type="subcellular location">
    <subcellularLocation>
        <location evidence="1">Membrane</location>
        <topology evidence="1">Single-pass type I membrane protein</topology>
    </subcellularLocation>
</comment>
<feature type="transmembrane region" description="Helical" evidence="8">
    <location>
        <begin position="9"/>
        <end position="32"/>
    </location>
</feature>
<protein>
    <submittedName>
        <fullName evidence="9">Uncharacterized protein</fullName>
    </submittedName>
</protein>
<dbReference type="GO" id="GO:0016020">
    <property type="term" value="C:membrane"/>
    <property type="evidence" value="ECO:0007669"/>
    <property type="project" value="UniProtKB-SubCell"/>
</dbReference>
<keyword evidence="2" id="KW-0433">Leucine-rich repeat</keyword>
<keyword evidence="8" id="KW-1133">Transmembrane helix</keyword>
<sequence>MILNIDSKLWFYELIDLVFIFLALNLAEVVLLPNLLELNLSNNKLEGSIPSDFKSFGALYSLDLIGNLLNGTIPRVLRELKQLQWLNLSRNNFSGTIPSNFNGRSSLTLVMLFLLLIFGLLALTLCVIGVSKKCNQKNNFSYGVMIEKWHLKPSLKLPKIFMTNISLALEGNDLFTRRSCLQVWLLLWKKHYMESDADDKFN</sequence>
<dbReference type="SUPFAM" id="SSF52058">
    <property type="entry name" value="L domain-like"/>
    <property type="match status" value="1"/>
</dbReference>
<keyword evidence="4" id="KW-0677">Repeat</keyword>
<evidence type="ECO:0000256" key="5">
    <source>
        <dbReference type="ARBA" id="ARBA00023136"/>
    </source>
</evidence>
<dbReference type="AlphaFoldDB" id="A0A445A0M0"/>
<feature type="transmembrane region" description="Helical" evidence="8">
    <location>
        <begin position="109"/>
        <end position="130"/>
    </location>
</feature>
<dbReference type="PANTHER" id="PTHR48053:SF42">
    <property type="entry name" value="LRR RECEPTOR-LIKE KINASE"/>
    <property type="match status" value="1"/>
</dbReference>
<gene>
    <name evidence="9" type="ORF">Ahy_B03g065011</name>
</gene>
<accession>A0A445A0M0</accession>